<name>A0A0G0MNS9_9BACT</name>
<dbReference type="Proteomes" id="UP000034799">
    <property type="component" value="Unassembled WGS sequence"/>
</dbReference>
<dbReference type="SUPFAM" id="SSF46785">
    <property type="entry name" value="Winged helix' DNA-binding domain"/>
    <property type="match status" value="1"/>
</dbReference>
<proteinExistence type="predicted"/>
<comment type="caution">
    <text evidence="1">The sequence shown here is derived from an EMBL/GenBank/DDBJ whole genome shotgun (WGS) entry which is preliminary data.</text>
</comment>
<dbReference type="InterPro" id="IPR036390">
    <property type="entry name" value="WH_DNA-bd_sf"/>
</dbReference>
<evidence type="ECO:0000313" key="1">
    <source>
        <dbReference type="EMBL" id="KKR05714.1"/>
    </source>
</evidence>
<sequence length="191" mass="22229">MLKNLFISKVRIELLEQFLFNPAEEYHVRGLVRIIDEEINAIRRELLNLKAAGLLKVENKGNKVVYTLNPKCPVLPELRSMMYKDSEFGQNLYRIGTKIVNAELIILTHSYLNNKYESNIDVDVLFVGDIDIRKLTPEMKEIEKTLEKEIRYSVVTMKDFEFAKKKREPFLINILEKDKIVLLGSEKALAV</sequence>
<reference evidence="1 2" key="1">
    <citation type="journal article" date="2015" name="Nature">
        <title>rRNA introns, odd ribosomes, and small enigmatic genomes across a large radiation of phyla.</title>
        <authorList>
            <person name="Brown C.T."/>
            <person name="Hug L.A."/>
            <person name="Thomas B.C."/>
            <person name="Sharon I."/>
            <person name="Castelle C.J."/>
            <person name="Singh A."/>
            <person name="Wilkins M.J."/>
            <person name="Williams K.H."/>
            <person name="Banfield J.F."/>
        </authorList>
    </citation>
    <scope>NUCLEOTIDE SEQUENCE [LARGE SCALE GENOMIC DNA]</scope>
</reference>
<accession>A0A0G0MNS9</accession>
<dbReference type="STRING" id="1619100.UT34_C0002G0221"/>
<evidence type="ECO:0000313" key="2">
    <source>
        <dbReference type="Proteomes" id="UP000034799"/>
    </source>
</evidence>
<gene>
    <name evidence="1" type="ORF">UT34_C0002G0221</name>
</gene>
<dbReference type="AlphaFoldDB" id="A0A0G0MNS9"/>
<organism evidence="1 2">
    <name type="scientific">candidate division WS6 bacterium GW2011_GWF2_39_15</name>
    <dbReference type="NCBI Taxonomy" id="1619100"/>
    <lineage>
        <taxon>Bacteria</taxon>
        <taxon>Candidatus Dojkabacteria</taxon>
    </lineage>
</organism>
<dbReference type="InterPro" id="IPR036388">
    <property type="entry name" value="WH-like_DNA-bd_sf"/>
</dbReference>
<dbReference type="Gene3D" id="1.10.10.10">
    <property type="entry name" value="Winged helix-like DNA-binding domain superfamily/Winged helix DNA-binding domain"/>
    <property type="match status" value="1"/>
</dbReference>
<protein>
    <submittedName>
        <fullName evidence="1">Transcriptional regulator</fullName>
    </submittedName>
</protein>
<dbReference type="EMBL" id="LBWK01000002">
    <property type="protein sequence ID" value="KKR05714.1"/>
    <property type="molecule type" value="Genomic_DNA"/>
</dbReference>